<evidence type="ECO:0000259" key="4">
    <source>
        <dbReference type="Pfam" id="PF13473"/>
    </source>
</evidence>
<reference evidence="5 6" key="1">
    <citation type="journal article" date="2016" name="Nat. Commun.">
        <title>Thousands of microbial genomes shed light on interconnected biogeochemical processes in an aquifer system.</title>
        <authorList>
            <person name="Anantharaman K."/>
            <person name="Brown C.T."/>
            <person name="Hug L.A."/>
            <person name="Sharon I."/>
            <person name="Castelle C.J."/>
            <person name="Probst A.J."/>
            <person name="Thomas B.C."/>
            <person name="Singh A."/>
            <person name="Wilkins M.J."/>
            <person name="Karaoz U."/>
            <person name="Brodie E.L."/>
            <person name="Williams K.H."/>
            <person name="Hubbard S.S."/>
            <person name="Banfield J.F."/>
        </authorList>
    </citation>
    <scope>NUCLEOTIDE SEQUENCE [LARGE SCALE GENOMIC DNA]</scope>
</reference>
<dbReference type="PANTHER" id="PTHR38439:SF3">
    <property type="entry name" value="COPPER-RESISTANT CUPROPROTEIN COPI"/>
    <property type="match status" value="1"/>
</dbReference>
<dbReference type="Proteomes" id="UP000179005">
    <property type="component" value="Unassembled WGS sequence"/>
</dbReference>
<dbReference type="GO" id="GO:0046872">
    <property type="term" value="F:metal ion binding"/>
    <property type="evidence" value="ECO:0007669"/>
    <property type="project" value="UniProtKB-KW"/>
</dbReference>
<protein>
    <recommendedName>
        <fullName evidence="4">EfeO-type cupredoxin-like domain-containing protein</fullName>
    </recommendedName>
</protein>
<accession>A0A1F4VHE4</accession>
<proteinExistence type="predicted"/>
<sequence length="134" mass="14802">MNNNNAWWWVIGAVVVAAGVALWWYFGQYVPSQQTDEPAKHAEEVEVTVVATDFKFTPNEFSVKKGEDIHLTFKNDGNMPHTFVIDGVVDSGLVAPGESKLVEFDAPKTAGEYQYYCSVIGHKESGMTGTLNVE</sequence>
<evidence type="ECO:0000256" key="3">
    <source>
        <dbReference type="SAM" id="Phobius"/>
    </source>
</evidence>
<keyword evidence="2" id="KW-0186">Copper</keyword>
<dbReference type="PROSITE" id="PS00079">
    <property type="entry name" value="MULTICOPPER_OXIDASE1"/>
    <property type="match status" value="1"/>
</dbReference>
<dbReference type="Pfam" id="PF13473">
    <property type="entry name" value="Cupredoxin_1"/>
    <property type="match status" value="1"/>
</dbReference>
<keyword evidence="3" id="KW-0472">Membrane</keyword>
<dbReference type="InterPro" id="IPR033138">
    <property type="entry name" value="Cu_oxidase_CS"/>
</dbReference>
<evidence type="ECO:0000313" key="6">
    <source>
        <dbReference type="Proteomes" id="UP000179005"/>
    </source>
</evidence>
<evidence type="ECO:0000256" key="2">
    <source>
        <dbReference type="ARBA" id="ARBA00023008"/>
    </source>
</evidence>
<dbReference type="SUPFAM" id="SSF49503">
    <property type="entry name" value="Cupredoxins"/>
    <property type="match status" value="1"/>
</dbReference>
<dbReference type="PANTHER" id="PTHR38439">
    <property type="entry name" value="AURACYANIN-B"/>
    <property type="match status" value="1"/>
</dbReference>
<name>A0A1F4VHE4_UNCKA</name>
<dbReference type="EMBL" id="MEVC01000002">
    <property type="protein sequence ID" value="OGC56173.1"/>
    <property type="molecule type" value="Genomic_DNA"/>
</dbReference>
<evidence type="ECO:0000256" key="1">
    <source>
        <dbReference type="ARBA" id="ARBA00022723"/>
    </source>
</evidence>
<keyword evidence="1" id="KW-0479">Metal-binding</keyword>
<dbReference type="InterPro" id="IPR008972">
    <property type="entry name" value="Cupredoxin"/>
</dbReference>
<feature type="domain" description="EfeO-type cupredoxin-like" evidence="4">
    <location>
        <begin position="32"/>
        <end position="119"/>
    </location>
</feature>
<evidence type="ECO:0000313" key="5">
    <source>
        <dbReference type="EMBL" id="OGC56173.1"/>
    </source>
</evidence>
<dbReference type="AlphaFoldDB" id="A0A1F4VHE4"/>
<feature type="transmembrane region" description="Helical" evidence="3">
    <location>
        <begin position="6"/>
        <end position="26"/>
    </location>
</feature>
<keyword evidence="3" id="KW-0812">Transmembrane</keyword>
<dbReference type="InterPro" id="IPR028096">
    <property type="entry name" value="EfeO_Cupredoxin"/>
</dbReference>
<dbReference type="STRING" id="1802619.A2797_00525"/>
<gene>
    <name evidence="5" type="ORF">A2797_00525</name>
</gene>
<comment type="caution">
    <text evidence="5">The sequence shown here is derived from an EMBL/GenBank/DDBJ whole genome shotgun (WGS) entry which is preliminary data.</text>
</comment>
<keyword evidence="3" id="KW-1133">Transmembrane helix</keyword>
<organism evidence="5 6">
    <name type="scientific">candidate division WWE3 bacterium RIFCSPHIGHO2_01_FULL_48_15</name>
    <dbReference type="NCBI Taxonomy" id="1802619"/>
    <lineage>
        <taxon>Bacteria</taxon>
        <taxon>Katanobacteria</taxon>
    </lineage>
</organism>
<dbReference type="InterPro" id="IPR050845">
    <property type="entry name" value="Cu-binding_ET"/>
</dbReference>
<dbReference type="Gene3D" id="2.60.40.420">
    <property type="entry name" value="Cupredoxins - blue copper proteins"/>
    <property type="match status" value="2"/>
</dbReference>